<reference evidence="1" key="1">
    <citation type="submission" date="2021-06" db="EMBL/GenBank/DDBJ databases">
        <authorList>
            <person name="Kallberg Y."/>
            <person name="Tangrot J."/>
            <person name="Rosling A."/>
        </authorList>
    </citation>
    <scope>NUCLEOTIDE SEQUENCE</scope>
    <source>
        <strain evidence="1">CL356</strain>
    </source>
</reference>
<comment type="caution">
    <text evidence="1">The sequence shown here is derived from an EMBL/GenBank/DDBJ whole genome shotgun (WGS) entry which is preliminary data.</text>
</comment>
<sequence>MSLRAAAALHSRCAYGAVAAPPWFSLRLYNPNKTFRFRGLNADISCRNQSILYHFMTIIILMAMGERLREGKQAKREGKGYIKAFLPYFSAKIIYYHASTMSSTPIPGSVMKTHQESAWRSGADIGPQEKSSPIRRGD</sequence>
<organism evidence="1 2">
    <name type="scientific">Acaulospora colombiana</name>
    <dbReference type="NCBI Taxonomy" id="27376"/>
    <lineage>
        <taxon>Eukaryota</taxon>
        <taxon>Fungi</taxon>
        <taxon>Fungi incertae sedis</taxon>
        <taxon>Mucoromycota</taxon>
        <taxon>Glomeromycotina</taxon>
        <taxon>Glomeromycetes</taxon>
        <taxon>Diversisporales</taxon>
        <taxon>Acaulosporaceae</taxon>
        <taxon>Acaulospora</taxon>
    </lineage>
</organism>
<name>A0ACA9NLK8_9GLOM</name>
<dbReference type="EMBL" id="CAJVPT010023093">
    <property type="protein sequence ID" value="CAG8663414.1"/>
    <property type="molecule type" value="Genomic_DNA"/>
</dbReference>
<dbReference type="Proteomes" id="UP000789525">
    <property type="component" value="Unassembled WGS sequence"/>
</dbReference>
<protein>
    <submittedName>
        <fullName evidence="1">11088_t:CDS:1</fullName>
    </submittedName>
</protein>
<feature type="non-terminal residue" evidence="1">
    <location>
        <position position="138"/>
    </location>
</feature>
<accession>A0ACA9NLK8</accession>
<proteinExistence type="predicted"/>
<gene>
    <name evidence="1" type="ORF">ACOLOM_LOCUS8669</name>
</gene>
<evidence type="ECO:0000313" key="2">
    <source>
        <dbReference type="Proteomes" id="UP000789525"/>
    </source>
</evidence>
<evidence type="ECO:0000313" key="1">
    <source>
        <dbReference type="EMBL" id="CAG8663414.1"/>
    </source>
</evidence>
<keyword evidence="2" id="KW-1185">Reference proteome</keyword>